<proteinExistence type="predicted"/>
<sequence length="211" mass="24437">MDKTPPNVMNQSPPDCPQDGLTMVLRTARKGRYAGSQFWGCSRFPECKEILPFDDPRTYTDILKEKLALLEREQQIEAEERLRRETPKNIALHQQILARICSIRHLEKEIQKEAGFIFNEINDLPENHNKTSFFQNLEKRGKQIAEDIERAHQQVLDTQKRVNREITAADIEKMQDPLTTEVKPISLKQQLTNAEIKLISSTKTLNELGDE</sequence>
<accession>A0A383A8E9</accession>
<feature type="non-terminal residue" evidence="1">
    <location>
        <position position="211"/>
    </location>
</feature>
<gene>
    <name evidence="1" type="ORF">METZ01_LOCUS456745</name>
</gene>
<dbReference type="AlphaFoldDB" id="A0A383A8E9"/>
<dbReference type="EMBL" id="UINC01189969">
    <property type="protein sequence ID" value="SVE03891.1"/>
    <property type="molecule type" value="Genomic_DNA"/>
</dbReference>
<name>A0A383A8E9_9ZZZZ</name>
<evidence type="ECO:0000313" key="1">
    <source>
        <dbReference type="EMBL" id="SVE03891.1"/>
    </source>
</evidence>
<protein>
    <submittedName>
        <fullName evidence="1">Uncharacterized protein</fullName>
    </submittedName>
</protein>
<organism evidence="1">
    <name type="scientific">marine metagenome</name>
    <dbReference type="NCBI Taxonomy" id="408172"/>
    <lineage>
        <taxon>unclassified sequences</taxon>
        <taxon>metagenomes</taxon>
        <taxon>ecological metagenomes</taxon>
    </lineage>
</organism>
<dbReference type="SUPFAM" id="SSF57783">
    <property type="entry name" value="Zinc beta-ribbon"/>
    <property type="match status" value="1"/>
</dbReference>
<reference evidence="1" key="1">
    <citation type="submission" date="2018-05" db="EMBL/GenBank/DDBJ databases">
        <authorList>
            <person name="Lanie J.A."/>
            <person name="Ng W.-L."/>
            <person name="Kazmierczak K.M."/>
            <person name="Andrzejewski T.M."/>
            <person name="Davidsen T.M."/>
            <person name="Wayne K.J."/>
            <person name="Tettelin H."/>
            <person name="Glass J.I."/>
            <person name="Rusch D."/>
            <person name="Podicherti R."/>
            <person name="Tsui H.-C.T."/>
            <person name="Winkler M.E."/>
        </authorList>
    </citation>
    <scope>NUCLEOTIDE SEQUENCE</scope>
</reference>
<dbReference type="Gene3D" id="3.30.65.10">
    <property type="entry name" value="Bacterial Topoisomerase I, domain 1"/>
    <property type="match status" value="1"/>
</dbReference>